<dbReference type="PANTHER" id="PTHR46268">
    <property type="entry name" value="STRESS RESPONSE PROTEIN NHAX"/>
    <property type="match status" value="1"/>
</dbReference>
<feature type="domain" description="UspA" evidence="2">
    <location>
        <begin position="8"/>
        <end position="160"/>
    </location>
</feature>
<dbReference type="Proteomes" id="UP000826725">
    <property type="component" value="Chromosome"/>
</dbReference>
<dbReference type="AlphaFoldDB" id="A0A8D5FPG2"/>
<proteinExistence type="inferred from homology"/>
<dbReference type="RefSeq" id="WP_228854383.1">
    <property type="nucleotide sequence ID" value="NZ_AP024086.1"/>
</dbReference>
<dbReference type="PANTHER" id="PTHR46268:SF6">
    <property type="entry name" value="UNIVERSAL STRESS PROTEIN UP12"/>
    <property type="match status" value="1"/>
</dbReference>
<evidence type="ECO:0000313" key="3">
    <source>
        <dbReference type="EMBL" id="BCL61979.1"/>
    </source>
</evidence>
<evidence type="ECO:0000313" key="4">
    <source>
        <dbReference type="Proteomes" id="UP000826725"/>
    </source>
</evidence>
<evidence type="ECO:0000259" key="2">
    <source>
        <dbReference type="Pfam" id="PF00582"/>
    </source>
</evidence>
<name>A0A8D5FPG2_9BACT</name>
<sequence length="162" mass="18268">MKENPEISTILYATDLGGQTRPVFRHALALAQLYNANVIMVHVVEPISETAQAVISTYLSKEVTEEAQKETMGGILADMKKRLKKFYEEECDQEKESRLVKEVYVVQGKPSEEILRLVEEADCQMIVMGKSTRKVRGIRIMGSTARRVSRMSRVPVLIVPNA</sequence>
<dbReference type="InterPro" id="IPR006016">
    <property type="entry name" value="UspA"/>
</dbReference>
<keyword evidence="4" id="KW-1185">Reference proteome</keyword>
<dbReference type="KEGG" id="dbk:DGMP_26720"/>
<accession>A0A8D5FPG2</accession>
<dbReference type="CDD" id="cd00293">
    <property type="entry name" value="USP-like"/>
    <property type="match status" value="1"/>
</dbReference>
<dbReference type="Pfam" id="PF00582">
    <property type="entry name" value="Usp"/>
    <property type="match status" value="1"/>
</dbReference>
<evidence type="ECO:0000256" key="1">
    <source>
        <dbReference type="ARBA" id="ARBA00008791"/>
    </source>
</evidence>
<gene>
    <name evidence="3" type="ORF">DGMP_26720</name>
</gene>
<comment type="similarity">
    <text evidence="1">Belongs to the universal stress protein A family.</text>
</comment>
<organism evidence="3 4">
    <name type="scientific">Desulfomarina profundi</name>
    <dbReference type="NCBI Taxonomy" id="2772557"/>
    <lineage>
        <taxon>Bacteria</taxon>
        <taxon>Pseudomonadati</taxon>
        <taxon>Thermodesulfobacteriota</taxon>
        <taxon>Desulfobulbia</taxon>
        <taxon>Desulfobulbales</taxon>
        <taxon>Desulfobulbaceae</taxon>
        <taxon>Desulfomarina</taxon>
    </lineage>
</organism>
<protein>
    <recommendedName>
        <fullName evidence="2">UspA domain-containing protein</fullName>
    </recommendedName>
</protein>
<reference evidence="3" key="1">
    <citation type="submission" date="2020-09" db="EMBL/GenBank/DDBJ databases">
        <title>Desulfogranum mesoprofundum gen. nov., sp. nov., a novel mesophilic, sulfate-reducing chemolithoautotroph isolated from a deep-sea hydrothermal vent chimney in the Suiyo Seamount.</title>
        <authorList>
            <person name="Hashimoto Y."/>
            <person name="Nakagawa S."/>
        </authorList>
    </citation>
    <scope>NUCLEOTIDE SEQUENCE</scope>
    <source>
        <strain evidence="3">KT2</strain>
    </source>
</reference>
<dbReference type="EMBL" id="AP024086">
    <property type="protein sequence ID" value="BCL61979.1"/>
    <property type="molecule type" value="Genomic_DNA"/>
</dbReference>